<dbReference type="GO" id="GO:0008234">
    <property type="term" value="F:cysteine-type peptidase activity"/>
    <property type="evidence" value="ECO:0007669"/>
    <property type="project" value="UniProtKB-KW"/>
</dbReference>
<evidence type="ECO:0000313" key="9">
    <source>
        <dbReference type="EMBL" id="HIS31334.1"/>
    </source>
</evidence>
<accession>A0A9D1ET00</accession>
<evidence type="ECO:0000313" key="10">
    <source>
        <dbReference type="Proteomes" id="UP000823935"/>
    </source>
</evidence>
<sequence length="728" mass="82470">MKKKFLVVLSLAGLFCLGMTSMSAEAAWKITSAGRMYTTKSELGYVTGWKKIGKYTYYFDKNGYAQTGWKLIENKWYFFDVKGRMLTKRWVDGFYLGSKGYVTKAASSSNTDSTSSGSADTSVKNGWVKRNGKWYYYDYRGKKVKGWLTIQDKTYYLDPSTGARKTGVVKIDKKYYYFNTKTGLQETGWKTYKKNRYYFSKKTKAACTGWTKISKYYYYFTSSGKLQKSKWIKNTYYVDSKGRCVYGWLTLGDDRYYLDPETGERSTGWETIDGKTYYFDSDGKLNQSSGVVTIGKKKYYFSPKTGEQKTGWVTYHGKKYYFDPETGASARGWTKIKGKYYYFNNKNYLLTNRWINSSYHVDENGVRQYGWLTVDGETFYLNDETGKKETGWLEIDGKTYYFNKSGVMVSNKWVSSRYLGEDGVMIVDAWVGSYYVGSDGKRTGQTRTTGLFTDSDGAVYYLDSDYNPTVGWVTISRKKYYFDRTSGQMLKSQWYRGYYFDESGVNPRNEFVSVDGAVYYLNGSGKAAKGLITVNGENYYMGTDGIMVTGLVELDNKTYYFDEDNGGAMIYSATREINGVTYHFGMDGALLASSTGVGDASLGQSIADYALQFEGYPYVYGGNSLTMDGGVDCSAFVQIIHAYFGISIPRTAATQATGADPYGIGYATPTTVTVSELLPGDLIFYYSPISHVALYIGDGKIIHASNEKDGIKISPYNYTTIVKCVRYW</sequence>
<evidence type="ECO:0000256" key="7">
    <source>
        <dbReference type="SAM" id="SignalP"/>
    </source>
</evidence>
<feature type="repeat" description="Cell wall-binding" evidence="6">
    <location>
        <begin position="124"/>
        <end position="143"/>
    </location>
</feature>
<dbReference type="PROSITE" id="PS51935">
    <property type="entry name" value="NLPC_P60"/>
    <property type="match status" value="1"/>
</dbReference>
<protein>
    <submittedName>
        <fullName evidence="9">C40 family peptidase</fullName>
    </submittedName>
</protein>
<organism evidence="9 10">
    <name type="scientific">Candidatus Limivivens intestinipullorum</name>
    <dbReference type="NCBI Taxonomy" id="2840858"/>
    <lineage>
        <taxon>Bacteria</taxon>
        <taxon>Bacillati</taxon>
        <taxon>Bacillota</taxon>
        <taxon>Clostridia</taxon>
        <taxon>Lachnospirales</taxon>
        <taxon>Lachnospiraceae</taxon>
        <taxon>Lachnospiraceae incertae sedis</taxon>
        <taxon>Candidatus Limivivens</taxon>
    </lineage>
</organism>
<dbReference type="GO" id="GO:0006508">
    <property type="term" value="P:proteolysis"/>
    <property type="evidence" value="ECO:0007669"/>
    <property type="project" value="UniProtKB-KW"/>
</dbReference>
<dbReference type="AlphaFoldDB" id="A0A9D1ET00"/>
<dbReference type="Pfam" id="PF19085">
    <property type="entry name" value="Choline_bind_2"/>
    <property type="match status" value="1"/>
</dbReference>
<evidence type="ECO:0000256" key="3">
    <source>
        <dbReference type="ARBA" id="ARBA00022737"/>
    </source>
</evidence>
<dbReference type="Pfam" id="PF19127">
    <property type="entry name" value="Choline_bind_3"/>
    <property type="match status" value="4"/>
</dbReference>
<reference evidence="9" key="1">
    <citation type="submission" date="2020-10" db="EMBL/GenBank/DDBJ databases">
        <authorList>
            <person name="Gilroy R."/>
        </authorList>
    </citation>
    <scope>NUCLEOTIDE SEQUENCE</scope>
    <source>
        <strain evidence="9">CHK190-19873</strain>
    </source>
</reference>
<evidence type="ECO:0000256" key="6">
    <source>
        <dbReference type="PROSITE-ProRule" id="PRU00591"/>
    </source>
</evidence>
<dbReference type="InterPro" id="IPR000064">
    <property type="entry name" value="NLP_P60_dom"/>
</dbReference>
<feature type="repeat" description="Cell wall-binding" evidence="6">
    <location>
        <begin position="266"/>
        <end position="285"/>
    </location>
</feature>
<evidence type="ECO:0000256" key="1">
    <source>
        <dbReference type="ARBA" id="ARBA00007074"/>
    </source>
</evidence>
<feature type="domain" description="NlpC/P60" evidence="8">
    <location>
        <begin position="600"/>
        <end position="728"/>
    </location>
</feature>
<feature type="repeat" description="Cell wall-binding" evidence="6">
    <location>
        <begin position="46"/>
        <end position="65"/>
    </location>
</feature>
<evidence type="ECO:0000259" key="8">
    <source>
        <dbReference type="PROSITE" id="PS51935"/>
    </source>
</evidence>
<dbReference type="Gene3D" id="2.10.270.10">
    <property type="entry name" value="Cholin Binding"/>
    <property type="match status" value="8"/>
</dbReference>
<dbReference type="SUPFAM" id="SSF54001">
    <property type="entry name" value="Cysteine proteinases"/>
    <property type="match status" value="1"/>
</dbReference>
<comment type="similarity">
    <text evidence="1">Belongs to the peptidase C40 family.</text>
</comment>
<dbReference type="Pfam" id="PF00877">
    <property type="entry name" value="NLPC_P60"/>
    <property type="match status" value="1"/>
</dbReference>
<dbReference type="SUPFAM" id="SSF69360">
    <property type="entry name" value="Cell wall binding repeat"/>
    <property type="match status" value="4"/>
</dbReference>
<feature type="repeat" description="Cell wall-binding" evidence="6">
    <location>
        <begin position="389"/>
        <end position="408"/>
    </location>
</feature>
<dbReference type="InterPro" id="IPR038765">
    <property type="entry name" value="Papain-like_cys_pep_sf"/>
</dbReference>
<reference evidence="9" key="2">
    <citation type="journal article" date="2021" name="PeerJ">
        <title>Extensive microbial diversity within the chicken gut microbiome revealed by metagenomics and culture.</title>
        <authorList>
            <person name="Gilroy R."/>
            <person name="Ravi A."/>
            <person name="Getino M."/>
            <person name="Pursley I."/>
            <person name="Horton D.L."/>
            <person name="Alikhan N.F."/>
            <person name="Baker D."/>
            <person name="Gharbi K."/>
            <person name="Hall N."/>
            <person name="Watson M."/>
            <person name="Adriaenssens E.M."/>
            <person name="Foster-Nyarko E."/>
            <person name="Jarju S."/>
            <person name="Secka A."/>
            <person name="Antonio M."/>
            <person name="Oren A."/>
            <person name="Chaudhuri R.R."/>
            <person name="La Ragione R."/>
            <person name="Hildebrand F."/>
            <person name="Pallen M.J."/>
        </authorList>
    </citation>
    <scope>NUCLEOTIDE SEQUENCE</scope>
    <source>
        <strain evidence="9">CHK190-19873</strain>
    </source>
</reference>
<keyword evidence="7" id="KW-0732">Signal</keyword>
<dbReference type="PROSITE" id="PS51170">
    <property type="entry name" value="CW"/>
    <property type="match status" value="5"/>
</dbReference>
<comment type="caution">
    <text evidence="9">The sequence shown here is derived from an EMBL/GenBank/DDBJ whole genome shotgun (WGS) entry which is preliminary data.</text>
</comment>
<keyword evidence="5" id="KW-0788">Thiol protease</keyword>
<gene>
    <name evidence="9" type="ORF">IAB44_07280</name>
</gene>
<evidence type="ECO:0000256" key="4">
    <source>
        <dbReference type="ARBA" id="ARBA00022801"/>
    </source>
</evidence>
<dbReference type="InterPro" id="IPR051794">
    <property type="entry name" value="PG_Endopeptidase_C40"/>
</dbReference>
<evidence type="ECO:0000256" key="5">
    <source>
        <dbReference type="ARBA" id="ARBA00022807"/>
    </source>
</evidence>
<dbReference type="PANTHER" id="PTHR47359">
    <property type="entry name" value="PEPTIDOGLYCAN DL-ENDOPEPTIDASE CWLO"/>
    <property type="match status" value="1"/>
</dbReference>
<name>A0A9D1ET00_9FIRM</name>
<dbReference type="EMBL" id="DVIQ01000035">
    <property type="protein sequence ID" value="HIS31334.1"/>
    <property type="molecule type" value="Genomic_DNA"/>
</dbReference>
<evidence type="ECO:0000256" key="2">
    <source>
        <dbReference type="ARBA" id="ARBA00022670"/>
    </source>
</evidence>
<dbReference type="Proteomes" id="UP000823935">
    <property type="component" value="Unassembled WGS sequence"/>
</dbReference>
<feature type="signal peptide" evidence="7">
    <location>
        <begin position="1"/>
        <end position="26"/>
    </location>
</feature>
<dbReference type="Gene3D" id="3.90.1720.10">
    <property type="entry name" value="endopeptidase domain like (from Nostoc punctiforme)"/>
    <property type="match status" value="1"/>
</dbReference>
<feature type="repeat" description="Cell wall-binding" evidence="6">
    <location>
        <begin position="66"/>
        <end position="85"/>
    </location>
</feature>
<keyword evidence="4" id="KW-0378">Hydrolase</keyword>
<dbReference type="PANTHER" id="PTHR47359:SF3">
    <property type="entry name" value="NLP_P60 DOMAIN-CONTAINING PROTEIN-RELATED"/>
    <property type="match status" value="1"/>
</dbReference>
<keyword evidence="3" id="KW-0677">Repeat</keyword>
<feature type="chain" id="PRO_5039567198" evidence="7">
    <location>
        <begin position="27"/>
        <end position="728"/>
    </location>
</feature>
<dbReference type="InterPro" id="IPR018337">
    <property type="entry name" value="Cell_wall/Cho-bd_repeat"/>
</dbReference>
<dbReference type="Pfam" id="PF01473">
    <property type="entry name" value="Choline_bind_1"/>
    <property type="match status" value="5"/>
</dbReference>
<keyword evidence="2" id="KW-0645">Protease</keyword>
<proteinExistence type="inferred from homology"/>